<dbReference type="EC" id="2.8.1.12" evidence="3"/>
<evidence type="ECO:0000256" key="2">
    <source>
        <dbReference type="ARBA" id="ARBA00005426"/>
    </source>
</evidence>
<evidence type="ECO:0000313" key="13">
    <source>
        <dbReference type="Proteomes" id="UP000050421"/>
    </source>
</evidence>
<comment type="pathway">
    <text evidence="1">Cofactor biosynthesis; molybdopterin biosynthesis.</text>
</comment>
<evidence type="ECO:0000313" key="12">
    <source>
        <dbReference type="EMBL" id="KPQ09078.1"/>
    </source>
</evidence>
<dbReference type="Proteomes" id="UP000050421">
    <property type="component" value="Unassembled WGS sequence"/>
</dbReference>
<evidence type="ECO:0000256" key="8">
    <source>
        <dbReference type="ARBA" id="ARBA00030407"/>
    </source>
</evidence>
<keyword evidence="5" id="KW-0501">Molybdenum cofactor biosynthesis</keyword>
<comment type="similarity">
    <text evidence="2">Belongs to the MoaE family.</text>
</comment>
<evidence type="ECO:0000256" key="10">
    <source>
        <dbReference type="ARBA" id="ARBA00032474"/>
    </source>
</evidence>
<evidence type="ECO:0000256" key="6">
    <source>
        <dbReference type="ARBA" id="ARBA00026066"/>
    </source>
</evidence>
<name>A0A0P8BIJ0_9BACT</name>
<evidence type="ECO:0000256" key="11">
    <source>
        <dbReference type="ARBA" id="ARBA00049878"/>
    </source>
</evidence>
<proteinExistence type="inferred from homology"/>
<dbReference type="PATRIC" id="fig|1305737.6.peg.344"/>
<comment type="caution">
    <text evidence="12">The sequence shown here is derived from an EMBL/GenBank/DDBJ whole genome shotgun (WGS) entry which is preliminary data.</text>
</comment>
<protein>
    <recommendedName>
        <fullName evidence="4">Molybdopterin synthase catalytic subunit</fullName>
        <ecNumber evidence="3">2.8.1.12</ecNumber>
    </recommendedName>
    <alternativeName>
        <fullName evidence="9">MPT synthase subunit 2</fullName>
    </alternativeName>
    <alternativeName>
        <fullName evidence="7">Molybdenum cofactor biosynthesis protein E</fullName>
    </alternativeName>
    <alternativeName>
        <fullName evidence="8">Molybdopterin-converting factor large subunit</fullName>
    </alternativeName>
    <alternativeName>
        <fullName evidence="10">Molybdopterin-converting factor subunit 2</fullName>
    </alternativeName>
</protein>
<reference evidence="12 13" key="1">
    <citation type="submission" date="2015-09" db="EMBL/GenBank/DDBJ databases">
        <title>Identification and resolution of microdiversity through metagenomic sequencing of parallel consortia.</title>
        <authorList>
            <person name="Nelson W.C."/>
            <person name="Romine M.F."/>
            <person name="Lindemann S.R."/>
        </authorList>
    </citation>
    <scope>NUCLEOTIDE SEQUENCE [LARGE SCALE GENOMIC DNA]</scope>
    <source>
        <strain evidence="12">HL-49</strain>
    </source>
</reference>
<dbReference type="AlphaFoldDB" id="A0A0P8BIJ0"/>
<dbReference type="OrthoDB" id="9803224at2"/>
<evidence type="ECO:0000256" key="4">
    <source>
        <dbReference type="ARBA" id="ARBA00013858"/>
    </source>
</evidence>
<dbReference type="SUPFAM" id="SSF54690">
    <property type="entry name" value="Molybdopterin synthase subunit MoaE"/>
    <property type="match status" value="1"/>
</dbReference>
<dbReference type="eggNOG" id="COG0314">
    <property type="taxonomic scope" value="Bacteria"/>
</dbReference>
<dbReference type="GO" id="GO:0030366">
    <property type="term" value="F:molybdopterin synthase activity"/>
    <property type="evidence" value="ECO:0007669"/>
    <property type="project" value="UniProtKB-EC"/>
</dbReference>
<organism evidence="12 13">
    <name type="scientific">Algoriphagus marincola HL-49</name>
    <dbReference type="NCBI Taxonomy" id="1305737"/>
    <lineage>
        <taxon>Bacteria</taxon>
        <taxon>Pseudomonadati</taxon>
        <taxon>Bacteroidota</taxon>
        <taxon>Cytophagia</taxon>
        <taxon>Cytophagales</taxon>
        <taxon>Cyclobacteriaceae</taxon>
        <taxon>Algoriphagus</taxon>
    </lineage>
</organism>
<sequence length="148" mass="16775">MDKVRKPKNIFVQGAISPEKIANSIANHASKTDIGGHSIFLGQVRADQKEEGQVIGIDYTAYEEMALEKAFEIREAIFAKYPLTCMHIYHSLGEVKVGEICLFVFTSSKHRKAAMDACEELVERIKEELPIWGKELLDTEGHVWKLNR</sequence>
<dbReference type="GO" id="GO:0006777">
    <property type="term" value="P:Mo-molybdopterin cofactor biosynthetic process"/>
    <property type="evidence" value="ECO:0007669"/>
    <property type="project" value="UniProtKB-KW"/>
</dbReference>
<dbReference type="CDD" id="cd00756">
    <property type="entry name" value="MoaE"/>
    <property type="match status" value="1"/>
</dbReference>
<evidence type="ECO:0000256" key="3">
    <source>
        <dbReference type="ARBA" id="ARBA00011950"/>
    </source>
</evidence>
<evidence type="ECO:0000256" key="1">
    <source>
        <dbReference type="ARBA" id="ARBA00005046"/>
    </source>
</evidence>
<evidence type="ECO:0000256" key="9">
    <source>
        <dbReference type="ARBA" id="ARBA00030781"/>
    </source>
</evidence>
<dbReference type="Gene3D" id="3.90.1170.40">
    <property type="entry name" value="Molybdopterin biosynthesis MoaE subunit"/>
    <property type="match status" value="1"/>
</dbReference>
<dbReference type="EMBL" id="LJXT01000151">
    <property type="protein sequence ID" value="KPQ09078.1"/>
    <property type="molecule type" value="Genomic_DNA"/>
</dbReference>
<dbReference type="InterPro" id="IPR003448">
    <property type="entry name" value="Mopterin_biosynth_MoaE"/>
</dbReference>
<dbReference type="Pfam" id="PF02391">
    <property type="entry name" value="MoaE"/>
    <property type="match status" value="1"/>
</dbReference>
<comment type="catalytic activity">
    <reaction evidence="11">
        <text>2 [molybdopterin-synthase sulfur-carrier protein]-C-terminal-Gly-aminoethanethioate + cyclic pyranopterin phosphate + H2O = molybdopterin + 2 [molybdopterin-synthase sulfur-carrier protein]-C-terminal Gly-Gly + 2 H(+)</text>
        <dbReference type="Rhea" id="RHEA:26333"/>
        <dbReference type="Rhea" id="RHEA-COMP:12202"/>
        <dbReference type="Rhea" id="RHEA-COMP:19907"/>
        <dbReference type="ChEBI" id="CHEBI:15377"/>
        <dbReference type="ChEBI" id="CHEBI:15378"/>
        <dbReference type="ChEBI" id="CHEBI:58698"/>
        <dbReference type="ChEBI" id="CHEBI:59648"/>
        <dbReference type="ChEBI" id="CHEBI:90778"/>
        <dbReference type="ChEBI" id="CHEBI:232372"/>
        <dbReference type="EC" id="2.8.1.12"/>
    </reaction>
</comment>
<comment type="subunit">
    <text evidence="6">Heterotetramer of 2 MoaD subunits and 2 MoaE subunits. Also stable as homodimer. The enzyme changes between these two forms during catalysis.</text>
</comment>
<dbReference type="STRING" id="1305737.GCA_000526355_00366"/>
<gene>
    <name evidence="12" type="primary">moaE</name>
    <name evidence="12" type="ORF">HLUCCX10_16685</name>
</gene>
<dbReference type="PANTHER" id="PTHR23404">
    <property type="entry name" value="MOLYBDOPTERIN SYNTHASE RELATED"/>
    <property type="match status" value="1"/>
</dbReference>
<evidence type="ECO:0000256" key="5">
    <source>
        <dbReference type="ARBA" id="ARBA00023150"/>
    </source>
</evidence>
<accession>A0A0P8BIJ0</accession>
<evidence type="ECO:0000256" key="7">
    <source>
        <dbReference type="ARBA" id="ARBA00029745"/>
    </source>
</evidence>
<dbReference type="InterPro" id="IPR036563">
    <property type="entry name" value="MoaE_sf"/>
</dbReference>